<dbReference type="Pfam" id="PF00571">
    <property type="entry name" value="CBS"/>
    <property type="match status" value="2"/>
</dbReference>
<feature type="domain" description="BON" evidence="3">
    <location>
        <begin position="157"/>
        <end position="225"/>
    </location>
</feature>
<evidence type="ECO:0000313" key="5">
    <source>
        <dbReference type="EMBL" id="KAA5609713.1"/>
    </source>
</evidence>
<dbReference type="InterPro" id="IPR051257">
    <property type="entry name" value="Diverse_CBS-Domain"/>
</dbReference>
<accession>A0A5M6IN73</accession>
<evidence type="ECO:0000259" key="4">
    <source>
        <dbReference type="PROSITE" id="PS51371"/>
    </source>
</evidence>
<dbReference type="InterPro" id="IPR000644">
    <property type="entry name" value="CBS_dom"/>
</dbReference>
<dbReference type="Pfam" id="PF04972">
    <property type="entry name" value="BON"/>
    <property type="match status" value="1"/>
</dbReference>
<reference evidence="5 6" key="1">
    <citation type="submission" date="2019-09" db="EMBL/GenBank/DDBJ databases">
        <title>Genome sequence of Rhodovastum atsumiense, a diverse member of the Acetobacteraceae family of non-sulfur purple photosynthetic bacteria.</title>
        <authorList>
            <person name="Meyer T."/>
            <person name="Kyndt J."/>
        </authorList>
    </citation>
    <scope>NUCLEOTIDE SEQUENCE [LARGE SCALE GENOMIC DNA]</scope>
    <source>
        <strain evidence="5 6">DSM 21279</strain>
    </source>
</reference>
<dbReference type="AlphaFoldDB" id="A0A5M6IN73"/>
<evidence type="ECO:0000259" key="3">
    <source>
        <dbReference type="PROSITE" id="PS50914"/>
    </source>
</evidence>
<comment type="caution">
    <text evidence="5">The sequence shown here is derived from an EMBL/GenBank/DDBJ whole genome shotgun (WGS) entry which is preliminary data.</text>
</comment>
<keyword evidence="1 2" id="KW-0129">CBS domain</keyword>
<dbReference type="InterPro" id="IPR046342">
    <property type="entry name" value="CBS_dom_sf"/>
</dbReference>
<dbReference type="RefSeq" id="WP_150043177.1">
    <property type="nucleotide sequence ID" value="NZ_OW485601.1"/>
</dbReference>
<dbReference type="Proteomes" id="UP000325255">
    <property type="component" value="Unassembled WGS sequence"/>
</dbReference>
<dbReference type="OrthoDB" id="9783590at2"/>
<proteinExistence type="predicted"/>
<dbReference type="PROSITE" id="PS51371">
    <property type="entry name" value="CBS"/>
    <property type="match status" value="2"/>
</dbReference>
<protein>
    <submittedName>
        <fullName evidence="5">CBS domain-containing protein</fullName>
    </submittedName>
</protein>
<dbReference type="SMART" id="SM00116">
    <property type="entry name" value="CBS"/>
    <property type="match status" value="2"/>
</dbReference>
<dbReference type="PANTHER" id="PTHR43080">
    <property type="entry name" value="CBS DOMAIN-CONTAINING PROTEIN CBSX3, MITOCHONDRIAL"/>
    <property type="match status" value="1"/>
</dbReference>
<gene>
    <name evidence="5" type="ORF">F1189_22740</name>
</gene>
<evidence type="ECO:0000256" key="2">
    <source>
        <dbReference type="PROSITE-ProRule" id="PRU00703"/>
    </source>
</evidence>
<dbReference type="EMBL" id="VWPK01000045">
    <property type="protein sequence ID" value="KAA5609713.1"/>
    <property type="molecule type" value="Genomic_DNA"/>
</dbReference>
<dbReference type="PANTHER" id="PTHR43080:SF26">
    <property type="entry name" value="REGULATORY PROTEIN"/>
    <property type="match status" value="1"/>
</dbReference>
<dbReference type="Gene3D" id="3.10.580.10">
    <property type="entry name" value="CBS-domain"/>
    <property type="match status" value="1"/>
</dbReference>
<dbReference type="Gene3D" id="3.30.1340.30">
    <property type="match status" value="1"/>
</dbReference>
<dbReference type="InterPro" id="IPR017080">
    <property type="entry name" value="UCP036990_CBS_BON"/>
</dbReference>
<feature type="domain" description="CBS" evidence="4">
    <location>
        <begin position="7"/>
        <end position="63"/>
    </location>
</feature>
<dbReference type="InterPro" id="IPR007055">
    <property type="entry name" value="BON_dom"/>
</dbReference>
<feature type="domain" description="CBS" evidence="4">
    <location>
        <begin position="94"/>
        <end position="150"/>
    </location>
</feature>
<keyword evidence="6" id="KW-1185">Reference proteome</keyword>
<organism evidence="5 6">
    <name type="scientific">Rhodovastum atsumiense</name>
    <dbReference type="NCBI Taxonomy" id="504468"/>
    <lineage>
        <taxon>Bacteria</taxon>
        <taxon>Pseudomonadati</taxon>
        <taxon>Pseudomonadota</taxon>
        <taxon>Alphaproteobacteria</taxon>
        <taxon>Acetobacterales</taxon>
        <taxon>Acetobacteraceae</taxon>
        <taxon>Rhodovastum</taxon>
    </lineage>
</organism>
<dbReference type="PIRSF" id="PIRSF036990">
    <property type="entry name" value="UCP036990_CBS_BON"/>
    <property type="match status" value="1"/>
</dbReference>
<evidence type="ECO:0000256" key="1">
    <source>
        <dbReference type="ARBA" id="ARBA00023122"/>
    </source>
</evidence>
<name>A0A5M6IN73_9PROT</name>
<dbReference type="PROSITE" id="PS50914">
    <property type="entry name" value="BON"/>
    <property type="match status" value="1"/>
</dbReference>
<dbReference type="SUPFAM" id="SSF54631">
    <property type="entry name" value="CBS-domain pair"/>
    <property type="match status" value="1"/>
</dbReference>
<dbReference type="CDD" id="cd04586">
    <property type="entry name" value="CBS_pair_BON_assoc"/>
    <property type="match status" value="1"/>
</dbReference>
<evidence type="ECO:0000313" key="6">
    <source>
        <dbReference type="Proteomes" id="UP000325255"/>
    </source>
</evidence>
<sequence length="238" mass="25794">MKAGDVMTREVVTVGPDTPVLQVVKLLLARGISGVPVVDEDAALVGVVSEGDLMRRVELGTQKRRGGWREFFTGTATLAEDYVRSHGVFARDVMTRDVVSVTIDTEISDIADLMEARRIKRVPVLQDGKLVGIVSRSNLLRAFASQETDASAPVHADDASIRAALLTELGRETWSRRAENTVVVTDGVVHLWGLVATPEELRALELVAQGVPGVKSVRNHMIVLSEEPYPLFPGSFAA</sequence>